<sequence length="153" mass="17649">MPFKLRPSQILFSKTCISTIFDKETFHAGVCIGETLRALCEGRCKVTSIPTIKVCKIDGKWFSLDNKRLWIFKHLERLGKCEEIPVLSIEKPDLLKDMDLSETDGGKTVFIRGYWWASDPRVCWDIQCSEVQHTLLENEMEGENIETRQLVPV</sequence>
<proteinExistence type="predicted"/>
<protein>
    <submittedName>
        <fullName evidence="1">Uncharacterized protein</fullName>
    </submittedName>
</protein>
<keyword evidence="2" id="KW-1185">Reference proteome</keyword>
<comment type="caution">
    <text evidence="1">The sequence shown here is derived from an EMBL/GenBank/DDBJ whole genome shotgun (WGS) entry which is preliminary data.</text>
</comment>
<evidence type="ECO:0000313" key="2">
    <source>
        <dbReference type="Proteomes" id="UP001634394"/>
    </source>
</evidence>
<dbReference type="EMBL" id="JBJQND010000009">
    <property type="protein sequence ID" value="KAL3867342.1"/>
    <property type="molecule type" value="Genomic_DNA"/>
</dbReference>
<evidence type="ECO:0000313" key="1">
    <source>
        <dbReference type="EMBL" id="KAL3867342.1"/>
    </source>
</evidence>
<dbReference type="AlphaFoldDB" id="A0ABD3W0F6"/>
<reference evidence="1 2" key="1">
    <citation type="submission" date="2024-11" db="EMBL/GenBank/DDBJ databases">
        <title>Chromosome-level genome assembly of the freshwater bivalve Anodonta woodiana.</title>
        <authorList>
            <person name="Chen X."/>
        </authorList>
    </citation>
    <scope>NUCLEOTIDE SEQUENCE [LARGE SCALE GENOMIC DNA]</scope>
    <source>
        <strain evidence="1">MN2024</strain>
        <tissue evidence="1">Gills</tissue>
    </source>
</reference>
<name>A0ABD3W0F6_SINWO</name>
<organism evidence="1 2">
    <name type="scientific">Sinanodonta woodiana</name>
    <name type="common">Chinese pond mussel</name>
    <name type="synonym">Anodonta woodiana</name>
    <dbReference type="NCBI Taxonomy" id="1069815"/>
    <lineage>
        <taxon>Eukaryota</taxon>
        <taxon>Metazoa</taxon>
        <taxon>Spiralia</taxon>
        <taxon>Lophotrochozoa</taxon>
        <taxon>Mollusca</taxon>
        <taxon>Bivalvia</taxon>
        <taxon>Autobranchia</taxon>
        <taxon>Heteroconchia</taxon>
        <taxon>Palaeoheterodonta</taxon>
        <taxon>Unionida</taxon>
        <taxon>Unionoidea</taxon>
        <taxon>Unionidae</taxon>
        <taxon>Unioninae</taxon>
        <taxon>Sinanodonta</taxon>
    </lineage>
</organism>
<gene>
    <name evidence="1" type="ORF">ACJMK2_044552</name>
</gene>
<accession>A0ABD3W0F6</accession>
<dbReference type="Proteomes" id="UP001634394">
    <property type="component" value="Unassembled WGS sequence"/>
</dbReference>